<dbReference type="OrthoDB" id="5647572at2"/>
<dbReference type="EMBL" id="LNYC01000051">
    <property type="protein sequence ID" value="KTC99082.1"/>
    <property type="molecule type" value="Genomic_DNA"/>
</dbReference>
<proteinExistence type="predicted"/>
<keyword evidence="2" id="KW-1185">Reference proteome</keyword>
<evidence type="ECO:0000313" key="1">
    <source>
        <dbReference type="EMBL" id="KTC99082.1"/>
    </source>
</evidence>
<dbReference type="RefSeq" id="WP_028387243.1">
    <property type="nucleotide sequence ID" value="NZ_CAAAHN010000005.1"/>
</dbReference>
<dbReference type="PATRIC" id="fig|45065.4.peg.1455"/>
<evidence type="ECO:0000313" key="2">
    <source>
        <dbReference type="Proteomes" id="UP000054785"/>
    </source>
</evidence>
<gene>
    <name evidence="1" type="ORF">Lgee_1348</name>
</gene>
<dbReference type="STRING" id="45065.Lgee_1348"/>
<reference evidence="1 2" key="1">
    <citation type="submission" date="2015-11" db="EMBL/GenBank/DDBJ databases">
        <title>Genomic analysis of 38 Legionella species identifies large and diverse effector repertoires.</title>
        <authorList>
            <person name="Burstein D."/>
            <person name="Amaro F."/>
            <person name="Zusman T."/>
            <person name="Lifshitz Z."/>
            <person name="Cohen O."/>
            <person name="Gilbert J.A."/>
            <person name="Pupko T."/>
            <person name="Shuman H.A."/>
            <person name="Segal G."/>
        </authorList>
    </citation>
    <scope>NUCLEOTIDE SEQUENCE [LARGE SCALE GENOMIC DNA]</scope>
    <source>
        <strain evidence="1 2">ATCC 49504</strain>
    </source>
</reference>
<comment type="caution">
    <text evidence="1">The sequence shown here is derived from an EMBL/GenBank/DDBJ whole genome shotgun (WGS) entry which is preliminary data.</text>
</comment>
<dbReference type="AlphaFoldDB" id="A0A0W0TUP2"/>
<accession>A0A0W0TUP2</accession>
<protein>
    <submittedName>
        <fullName evidence="1">Uncharacterized protein</fullName>
    </submittedName>
</protein>
<sequence>MNTRLFWNFETTGTAFGFPPNTDLPKGSLRWEMRWFWPHDRPILLQGLDASFLELTQFKTKHRTDTYYLLDDLPANLKRRNHRLVYKPLIARDGNLYGYGKKINLHEVPPDTPLPGLAHLLAGELVHRRETAHPRLLITKTALIREFSIPAGCLMEFTRITHNGGVYFSFSIESRSKTVIHALAAHLQPDGLCCDYPTFLRQTWPS</sequence>
<dbReference type="Proteomes" id="UP000054785">
    <property type="component" value="Unassembled WGS sequence"/>
</dbReference>
<name>A0A0W0TUP2_9GAMM</name>
<organism evidence="1 2">
    <name type="scientific">Legionella geestiana</name>
    <dbReference type="NCBI Taxonomy" id="45065"/>
    <lineage>
        <taxon>Bacteria</taxon>
        <taxon>Pseudomonadati</taxon>
        <taxon>Pseudomonadota</taxon>
        <taxon>Gammaproteobacteria</taxon>
        <taxon>Legionellales</taxon>
        <taxon>Legionellaceae</taxon>
        <taxon>Legionella</taxon>
    </lineage>
</organism>